<proteinExistence type="predicted"/>
<organism evidence="1 2">
    <name type="scientific">Methylobacterium oryzae CBMB20</name>
    <dbReference type="NCBI Taxonomy" id="693986"/>
    <lineage>
        <taxon>Bacteria</taxon>
        <taxon>Pseudomonadati</taxon>
        <taxon>Pseudomonadota</taxon>
        <taxon>Alphaproteobacteria</taxon>
        <taxon>Hyphomicrobiales</taxon>
        <taxon>Methylobacteriaceae</taxon>
        <taxon>Methylobacterium</taxon>
    </lineage>
</organism>
<keyword evidence="2" id="KW-1185">Reference proteome</keyword>
<dbReference type="EMBL" id="CP003811">
    <property type="protein sequence ID" value="AIQ88900.1"/>
    <property type="molecule type" value="Genomic_DNA"/>
</dbReference>
<accession>A0A089NQW5</accession>
<dbReference type="AlphaFoldDB" id="A0A089NQW5"/>
<name>A0A089NQW5_9HYPH</name>
<dbReference type="HOGENOM" id="CLU_165468_0_0_5"/>
<evidence type="ECO:0000313" key="1">
    <source>
        <dbReference type="EMBL" id="AIQ88900.1"/>
    </source>
</evidence>
<dbReference type="Proteomes" id="UP000029492">
    <property type="component" value="Chromosome"/>
</dbReference>
<dbReference type="KEGG" id="mor:MOC_1145"/>
<reference evidence="1 2" key="1">
    <citation type="journal article" date="2014" name="PLoS ONE">
        <title>Genome Information of Methylobacterium oryzae, a Plant-Probiotic Methylotroph in the Phyllosphere.</title>
        <authorList>
            <person name="Kwak M.J."/>
            <person name="Jeong H."/>
            <person name="Madhaiyan M."/>
            <person name="Lee Y."/>
            <person name="Sa T.M."/>
            <person name="Oh T.K."/>
            <person name="Kim J.F."/>
        </authorList>
    </citation>
    <scope>NUCLEOTIDE SEQUENCE [LARGE SCALE GENOMIC DNA]</scope>
    <source>
        <strain evidence="1 2">CBMB20</strain>
    </source>
</reference>
<evidence type="ECO:0000313" key="2">
    <source>
        <dbReference type="Proteomes" id="UP000029492"/>
    </source>
</evidence>
<dbReference type="RefSeq" id="WP_043756045.1">
    <property type="nucleotide sequence ID" value="NZ_CP003811.1"/>
</dbReference>
<gene>
    <name evidence="1" type="ORF">MOC_1145</name>
</gene>
<sequence length="107" mass="11343">MTESLPAAFTATLSAPEPPPGWPAPLAALWWLAHDPSGPGSAAWDRAHRLVQDAAGPDAAWVHAHLHRIEGDDGNARYWYGRAGQPGPHGTLAQERAALVGALFKPI</sequence>
<protein>
    <submittedName>
        <fullName evidence="1">Protein of unassigned function</fullName>
    </submittedName>
</protein>
<dbReference type="STRING" id="693986.MOC_1145"/>
<dbReference type="eggNOG" id="ENOG5032YM4">
    <property type="taxonomic scope" value="Bacteria"/>
</dbReference>